<dbReference type="GO" id="GO:0003838">
    <property type="term" value="F:sterol 24-C-methyltransferase activity"/>
    <property type="evidence" value="ECO:0007669"/>
    <property type="project" value="TreeGrafter"/>
</dbReference>
<feature type="compositionally biased region" description="Pro residues" evidence="3">
    <location>
        <begin position="1"/>
        <end position="12"/>
    </location>
</feature>
<dbReference type="PANTHER" id="PTHR44068">
    <property type="entry name" value="ZGC:194242"/>
    <property type="match status" value="1"/>
</dbReference>
<dbReference type="InterPro" id="IPR013705">
    <property type="entry name" value="Sterol_MeTrfase_C"/>
</dbReference>
<evidence type="ECO:0000256" key="1">
    <source>
        <dbReference type="ARBA" id="ARBA00022679"/>
    </source>
</evidence>
<evidence type="ECO:0008006" key="8">
    <source>
        <dbReference type="Google" id="ProtNLM"/>
    </source>
</evidence>
<name>A0A8J2WQ70_9STRA</name>
<evidence type="ECO:0000259" key="4">
    <source>
        <dbReference type="Pfam" id="PF08241"/>
    </source>
</evidence>
<dbReference type="SUPFAM" id="SSF53335">
    <property type="entry name" value="S-adenosyl-L-methionine-dependent methyltransferases"/>
    <property type="match status" value="1"/>
</dbReference>
<dbReference type="Pfam" id="PF08498">
    <property type="entry name" value="Sterol_MT_C"/>
    <property type="match status" value="1"/>
</dbReference>
<reference evidence="6" key="1">
    <citation type="submission" date="2021-11" db="EMBL/GenBank/DDBJ databases">
        <authorList>
            <consortium name="Genoscope - CEA"/>
            <person name="William W."/>
        </authorList>
    </citation>
    <scope>NUCLEOTIDE SEQUENCE</scope>
</reference>
<dbReference type="InterPro" id="IPR050447">
    <property type="entry name" value="Erg6_SMT_methyltransf"/>
</dbReference>
<dbReference type="InterPro" id="IPR029063">
    <property type="entry name" value="SAM-dependent_MTases_sf"/>
</dbReference>
<feature type="domain" description="Sterol methyltransferase C-terminal" evidence="5">
    <location>
        <begin position="372"/>
        <end position="433"/>
    </location>
</feature>
<gene>
    <name evidence="6" type="ORF">PECAL_1P09200</name>
</gene>
<dbReference type="GO" id="GO:0016126">
    <property type="term" value="P:sterol biosynthetic process"/>
    <property type="evidence" value="ECO:0007669"/>
    <property type="project" value="TreeGrafter"/>
</dbReference>
<comment type="similarity">
    <text evidence="2">Belongs to the class I-like SAM-binding methyltransferase superfamily. Erg6/SMT family.</text>
</comment>
<dbReference type="InterPro" id="IPR013216">
    <property type="entry name" value="Methyltransf_11"/>
</dbReference>
<sequence>MWPSQVSPPNPQPSSLTPRGRASRPLRGAVKLPRRRRSVAPERVMTPGSCKTHQRESAPPCRENRKTPPPHIKAKHPKRAHADAAATNAGKFGAKEEAMSSEEILARYDNYYSGATDWDTAQQPAHDEHNNAAAAERYFTLITDFFEYGWGDAFHMAPLRPDWSFKRSMAYWEQNFVLTAGIQRDMKVADLGMGIGGPMRRVVEFTGANMTGVTICQHQVNRANQITSTLPEYIQDRTEYLVGDYNDLPSSMKPSSYDAAYFMESLSHSEDRAIPLAQAAKIVKPGGIVAGWQWMLKPAFDYDNPRHMDLKRGMEYGGGLRNLNKPDARHEEYKRAGLEVLQSYDMGTDAIERGHLGWWKALTTGVDLPSRLTSSHWGRKLTMGTVKILETIGVAEPGTLRTALMLEHCGFSAATAGELGIFTPAWVTIARVPTNKNDKEHQKRIEGLQATIDLALKAKK</sequence>
<evidence type="ECO:0000259" key="5">
    <source>
        <dbReference type="Pfam" id="PF08498"/>
    </source>
</evidence>
<feature type="domain" description="Methyltransferase type 11" evidence="4">
    <location>
        <begin position="190"/>
        <end position="290"/>
    </location>
</feature>
<dbReference type="Gene3D" id="3.40.50.150">
    <property type="entry name" value="Vaccinia Virus protein VP39"/>
    <property type="match status" value="1"/>
</dbReference>
<protein>
    <recommendedName>
        <fullName evidence="8">Methyltransferase</fullName>
    </recommendedName>
</protein>
<evidence type="ECO:0000256" key="3">
    <source>
        <dbReference type="SAM" id="MobiDB-lite"/>
    </source>
</evidence>
<dbReference type="PANTHER" id="PTHR44068:SF1">
    <property type="entry name" value="HYPOTHETICAL LOC100005854"/>
    <property type="match status" value="1"/>
</dbReference>
<dbReference type="Pfam" id="PF08241">
    <property type="entry name" value="Methyltransf_11"/>
    <property type="match status" value="1"/>
</dbReference>
<keyword evidence="7" id="KW-1185">Reference proteome</keyword>
<evidence type="ECO:0000313" key="7">
    <source>
        <dbReference type="Proteomes" id="UP000789595"/>
    </source>
</evidence>
<dbReference type="OrthoDB" id="540004at2759"/>
<dbReference type="CDD" id="cd02440">
    <property type="entry name" value="AdoMet_MTases"/>
    <property type="match status" value="1"/>
</dbReference>
<comment type="caution">
    <text evidence="6">The sequence shown here is derived from an EMBL/GenBank/DDBJ whole genome shotgun (WGS) entry which is preliminary data.</text>
</comment>
<evidence type="ECO:0000256" key="2">
    <source>
        <dbReference type="ARBA" id="ARBA00038188"/>
    </source>
</evidence>
<feature type="region of interest" description="Disordered" evidence="3">
    <location>
        <begin position="1"/>
        <end position="80"/>
    </location>
</feature>
<dbReference type="GO" id="GO:0005783">
    <property type="term" value="C:endoplasmic reticulum"/>
    <property type="evidence" value="ECO:0007669"/>
    <property type="project" value="TreeGrafter"/>
</dbReference>
<organism evidence="6 7">
    <name type="scientific">Pelagomonas calceolata</name>
    <dbReference type="NCBI Taxonomy" id="35677"/>
    <lineage>
        <taxon>Eukaryota</taxon>
        <taxon>Sar</taxon>
        <taxon>Stramenopiles</taxon>
        <taxon>Ochrophyta</taxon>
        <taxon>Pelagophyceae</taxon>
        <taxon>Pelagomonadales</taxon>
        <taxon>Pelagomonadaceae</taxon>
        <taxon>Pelagomonas</taxon>
    </lineage>
</organism>
<proteinExistence type="inferred from homology"/>
<dbReference type="Proteomes" id="UP000789595">
    <property type="component" value="Unassembled WGS sequence"/>
</dbReference>
<dbReference type="AlphaFoldDB" id="A0A8J2WQ70"/>
<evidence type="ECO:0000313" key="6">
    <source>
        <dbReference type="EMBL" id="CAH0364552.1"/>
    </source>
</evidence>
<dbReference type="EMBL" id="CAKKNE010000001">
    <property type="protein sequence ID" value="CAH0364552.1"/>
    <property type="molecule type" value="Genomic_DNA"/>
</dbReference>
<accession>A0A8J2WQ70</accession>
<keyword evidence="1" id="KW-0808">Transferase</keyword>